<keyword evidence="1" id="KW-0175">Coiled coil</keyword>
<proteinExistence type="predicted"/>
<feature type="region of interest" description="Disordered" evidence="2">
    <location>
        <begin position="211"/>
        <end position="236"/>
    </location>
</feature>
<feature type="coiled-coil region" evidence="1">
    <location>
        <begin position="314"/>
        <end position="341"/>
    </location>
</feature>
<evidence type="ECO:0000256" key="2">
    <source>
        <dbReference type="SAM" id="MobiDB-lite"/>
    </source>
</evidence>
<accession>A0A9P0CK01</accession>
<name>A0A9P0CK01_9CUCU</name>
<feature type="compositionally biased region" description="Polar residues" evidence="2">
    <location>
        <begin position="212"/>
        <end position="224"/>
    </location>
</feature>
<keyword evidence="4" id="KW-1185">Reference proteome</keyword>
<reference evidence="3" key="1">
    <citation type="submission" date="2022-01" db="EMBL/GenBank/DDBJ databases">
        <authorList>
            <person name="King R."/>
        </authorList>
    </citation>
    <scope>NUCLEOTIDE SEQUENCE</scope>
</reference>
<evidence type="ECO:0000256" key="1">
    <source>
        <dbReference type="SAM" id="Coils"/>
    </source>
</evidence>
<dbReference type="OrthoDB" id="2017408at2759"/>
<organism evidence="3 4">
    <name type="scientific">Psylliodes chrysocephalus</name>
    <dbReference type="NCBI Taxonomy" id="3402493"/>
    <lineage>
        <taxon>Eukaryota</taxon>
        <taxon>Metazoa</taxon>
        <taxon>Ecdysozoa</taxon>
        <taxon>Arthropoda</taxon>
        <taxon>Hexapoda</taxon>
        <taxon>Insecta</taxon>
        <taxon>Pterygota</taxon>
        <taxon>Neoptera</taxon>
        <taxon>Endopterygota</taxon>
        <taxon>Coleoptera</taxon>
        <taxon>Polyphaga</taxon>
        <taxon>Cucujiformia</taxon>
        <taxon>Chrysomeloidea</taxon>
        <taxon>Chrysomelidae</taxon>
        <taxon>Galerucinae</taxon>
        <taxon>Alticini</taxon>
        <taxon>Psylliodes</taxon>
    </lineage>
</organism>
<feature type="compositionally biased region" description="Low complexity" evidence="2">
    <location>
        <begin position="225"/>
        <end position="236"/>
    </location>
</feature>
<dbReference type="EMBL" id="OV651813">
    <property type="protein sequence ID" value="CAH1099521.1"/>
    <property type="molecule type" value="Genomic_DNA"/>
</dbReference>
<protein>
    <submittedName>
        <fullName evidence="3">Uncharacterized protein</fullName>
    </submittedName>
</protein>
<evidence type="ECO:0000313" key="3">
    <source>
        <dbReference type="EMBL" id="CAH1099521.1"/>
    </source>
</evidence>
<evidence type="ECO:0000313" key="4">
    <source>
        <dbReference type="Proteomes" id="UP001153636"/>
    </source>
</evidence>
<dbReference type="Proteomes" id="UP001153636">
    <property type="component" value="Chromosome 1"/>
</dbReference>
<sequence>MERQQRFNIKTNVTNAKSARSPSPKRVLHLDTEDSPLQIACTQESSDNIDVVWDWNSPQAKKQPRKCQKRLLVQSPKVPLKRHPSANSVQEFEKLREELKSLREQLAFPDYEESVPLSPIEEAEYKCFKTDSVVQHIPEDEFDDLMDESVNEQLFAFSQQVENDLKINENKNRPQTSPVSPKINFKKMSPKEKQLANDSFEELLKKIDVKTLQESPPNSANSFGSRTSSNNSTANVTSHSIHTCSGKVEFHRTQSFEMATKDTYSKTCTQDEIERKRLEALAKLEAKRKLSMTTSTFQCSSEEIEQKRLQALAKVEAKRQYDIIERKRQEALKRLQMKRQQNVTSVKSSLATRLK</sequence>
<gene>
    <name evidence="3" type="ORF">PSYICH_LOCUS1054</name>
</gene>
<dbReference type="AlphaFoldDB" id="A0A9P0CK01"/>